<dbReference type="Proteomes" id="UP000016933">
    <property type="component" value="Unassembled WGS sequence"/>
</dbReference>
<dbReference type="HOGENOM" id="CLU_497843_0_0_1"/>
<organism evidence="1 2">
    <name type="scientific">Dothistroma septosporum (strain NZE10 / CBS 128990)</name>
    <name type="common">Red band needle blight fungus</name>
    <name type="synonym">Mycosphaerella pini</name>
    <dbReference type="NCBI Taxonomy" id="675120"/>
    <lineage>
        <taxon>Eukaryota</taxon>
        <taxon>Fungi</taxon>
        <taxon>Dikarya</taxon>
        <taxon>Ascomycota</taxon>
        <taxon>Pezizomycotina</taxon>
        <taxon>Dothideomycetes</taxon>
        <taxon>Dothideomycetidae</taxon>
        <taxon>Mycosphaerellales</taxon>
        <taxon>Mycosphaerellaceae</taxon>
        <taxon>Dothistroma</taxon>
    </lineage>
</organism>
<reference evidence="2" key="1">
    <citation type="journal article" date="2012" name="PLoS Genet.">
        <title>The genomes of the fungal plant pathogens Cladosporium fulvum and Dothistroma septosporum reveal adaptation to different hosts and lifestyles but also signatures of common ancestry.</title>
        <authorList>
            <person name="de Wit P.J.G.M."/>
            <person name="van der Burgt A."/>
            <person name="Oekmen B."/>
            <person name="Stergiopoulos I."/>
            <person name="Abd-Elsalam K.A."/>
            <person name="Aerts A.L."/>
            <person name="Bahkali A.H."/>
            <person name="Beenen H.G."/>
            <person name="Chettri P."/>
            <person name="Cox M.P."/>
            <person name="Datema E."/>
            <person name="de Vries R.P."/>
            <person name="Dhillon B."/>
            <person name="Ganley A.R."/>
            <person name="Griffiths S.A."/>
            <person name="Guo Y."/>
            <person name="Hamelin R.C."/>
            <person name="Henrissat B."/>
            <person name="Kabir M.S."/>
            <person name="Jashni M.K."/>
            <person name="Kema G."/>
            <person name="Klaubauf S."/>
            <person name="Lapidus A."/>
            <person name="Levasseur A."/>
            <person name="Lindquist E."/>
            <person name="Mehrabi R."/>
            <person name="Ohm R.A."/>
            <person name="Owen T.J."/>
            <person name="Salamov A."/>
            <person name="Schwelm A."/>
            <person name="Schijlen E."/>
            <person name="Sun H."/>
            <person name="van den Burg H.A."/>
            <person name="van Ham R.C.H.J."/>
            <person name="Zhang S."/>
            <person name="Goodwin S.B."/>
            <person name="Grigoriev I.V."/>
            <person name="Collemare J."/>
            <person name="Bradshaw R.E."/>
        </authorList>
    </citation>
    <scope>NUCLEOTIDE SEQUENCE [LARGE SCALE GENOMIC DNA]</scope>
    <source>
        <strain evidence="2">NZE10 / CBS 128990</strain>
    </source>
</reference>
<dbReference type="EMBL" id="KB446545">
    <property type="protein sequence ID" value="EME39101.1"/>
    <property type="molecule type" value="Genomic_DNA"/>
</dbReference>
<accession>M2YJJ8</accession>
<protein>
    <submittedName>
        <fullName evidence="1">Uncharacterized protein</fullName>
    </submittedName>
</protein>
<evidence type="ECO:0000313" key="1">
    <source>
        <dbReference type="EMBL" id="EME39101.1"/>
    </source>
</evidence>
<keyword evidence="2" id="KW-1185">Reference proteome</keyword>
<evidence type="ECO:0000313" key="2">
    <source>
        <dbReference type="Proteomes" id="UP000016933"/>
    </source>
</evidence>
<dbReference type="AlphaFoldDB" id="M2YJJ8"/>
<proteinExistence type="predicted"/>
<gene>
    <name evidence="1" type="ORF">DOTSEDRAFT_38355</name>
</gene>
<sequence>MSGARARGRPRVFACCGPEPRSAVRDATNEVLCPNTNKHNPQKYHKSCLRQNDGIDPDTQQWQCGICNADEKLRAEDALKQTAAKQRLAQVPTSKVEDKDDYPPFKRILLERTGAQEEMQGITRMISWHTAHFLRNVMDEGEKLDDWINGLRQVADDDIRWVRAAAAAATQPYDGSASGNPYWTAAKEGYSGLLERLWDDVRQHPSQTTILTDFDLFAVEGYEILAAMKWELLLAICGGSFTLRALFNEELGKALADNMLLSVKCPCIYMFEIIDSLGRPMTLQDLENFYDTADVYGKPDPNNPAHTTLAIGVDEADGKELTAPEKLMRGSTSIPGGTNERRFLENAHQRSTLRDLLNKLKPEIQRLRVVLRSHDRVPWVFREAGYTDDGPTRIIQQTTDTLANALMSLFDSIGAYLGGQYRIHGQVVYVCSRKTHASLGEMVMSLLGQTYDGTGKGFNNHAAGSQLKSLKNYDGQTFWDERTLALLQRSDFGSNMAAEDQRLQARLNRENSVALAERELKIEKIAALQLNQDLREQLSEELADLGL</sequence>
<dbReference type="OMA" id="HEDTACE"/>
<dbReference type="OrthoDB" id="3440338at2759"/>
<reference evidence="1 2" key="2">
    <citation type="journal article" date="2012" name="PLoS Pathog.">
        <title>Diverse lifestyles and strategies of plant pathogenesis encoded in the genomes of eighteen Dothideomycetes fungi.</title>
        <authorList>
            <person name="Ohm R.A."/>
            <person name="Feau N."/>
            <person name="Henrissat B."/>
            <person name="Schoch C.L."/>
            <person name="Horwitz B.A."/>
            <person name="Barry K.W."/>
            <person name="Condon B.J."/>
            <person name="Copeland A.C."/>
            <person name="Dhillon B."/>
            <person name="Glaser F."/>
            <person name="Hesse C.N."/>
            <person name="Kosti I."/>
            <person name="LaButti K."/>
            <person name="Lindquist E.A."/>
            <person name="Lucas S."/>
            <person name="Salamov A.A."/>
            <person name="Bradshaw R.E."/>
            <person name="Ciuffetti L."/>
            <person name="Hamelin R.C."/>
            <person name="Kema G.H.J."/>
            <person name="Lawrence C."/>
            <person name="Scott J.A."/>
            <person name="Spatafora J.W."/>
            <person name="Turgeon B.G."/>
            <person name="de Wit P.J.G.M."/>
            <person name="Zhong S."/>
            <person name="Goodwin S.B."/>
            <person name="Grigoriev I.V."/>
        </authorList>
    </citation>
    <scope>NUCLEOTIDE SEQUENCE [LARGE SCALE GENOMIC DNA]</scope>
    <source>
        <strain evidence="2">NZE10 / CBS 128990</strain>
    </source>
</reference>
<name>M2YJJ8_DOTSN</name>